<dbReference type="InterPro" id="IPR036637">
    <property type="entry name" value="Phosphohistidine_dom_sf"/>
</dbReference>
<dbReference type="GO" id="GO:0008965">
    <property type="term" value="F:phosphoenolpyruvate-protein phosphotransferase activity"/>
    <property type="evidence" value="ECO:0007669"/>
    <property type="project" value="UniProtKB-EC"/>
</dbReference>
<dbReference type="PROSITE" id="PS00742">
    <property type="entry name" value="PEP_ENZYMES_2"/>
    <property type="match status" value="1"/>
</dbReference>
<dbReference type="SUPFAM" id="SSF47831">
    <property type="entry name" value="Enzyme I of the PEP:sugar phosphotransferase system HPr-binding (sub)domain"/>
    <property type="match status" value="1"/>
</dbReference>
<dbReference type="InterPro" id="IPR003018">
    <property type="entry name" value="GAF"/>
</dbReference>
<evidence type="ECO:0000256" key="12">
    <source>
        <dbReference type="ARBA" id="ARBA00022777"/>
    </source>
</evidence>
<dbReference type="EC" id="2.7.3.9" evidence="5"/>
<dbReference type="PANTHER" id="PTHR46244">
    <property type="entry name" value="PHOSPHOENOLPYRUVATE-PROTEIN PHOSPHOTRANSFERASE"/>
    <property type="match status" value="1"/>
</dbReference>
<sequence>MLTTLKRIVQEVNQIPGLEPALARLAMLVRETMKVDSCSIYLADYKNQVLVLKATDGLDKTAINQVKIGFNEGLIGLVGQREEPLNIENAPLHPRFKHYPEVNEDAFFAFIGTPIIHQRKLLGVMSMQQKSIRRFSEDEEAFLVTLATQIGLEIANAEIRGVLDVNSETTIDAHKSINGVPGAPGLALGQAVVFNMKHELSQLIVRKTTDQQKEIERYREAVELTRIQVARLSDNLGDSLPEDVKAIFQLYEQLLDANSLGREVEQKIRECWDAASSLKLVVDSYAARFAAMEDPYMQERAVDIIDLSNRILHNIMNGSGSPINTATNIPQSAILVAREVSAPMLAEFPAGKLKAIVSIQGSNNSHAAILARAMGVPAVMGLGGVPLSLLNHQELFVDGYSGQVVLAPEDQARTEFLQLIAEEEALHQRIQSEADQPAKTADGCEMTLLVNAGLSASLEMEQNKQGAGVGLYRTEIPFMLRERFPSEQEQFELYHSLLSAHPDKEMTMRTLDVGGDKPLSYFPISEENPFLGWRGIRLTLDHPEIFLMQIRAMLRASIGLTNLHILLPMVSSISEVDEANRLIKQAFHEVKEEAVKTNKVLFKPAIGVMLEVPAVIFQLEQIAKKVDFFSVGTNDLTQYLLAVDRNNSRVAQLYSSYHPSVLIALNQIVQTSKLCKIPVTVCGELAGEPSGAIILMAMGYRKLSMNAHSLRKINWVIRNVAICELEALLPQILSCAGPDQVKQIVDQYLEIRGLGGLVRAGS</sequence>
<evidence type="ECO:0000256" key="5">
    <source>
        <dbReference type="ARBA" id="ARBA00012232"/>
    </source>
</evidence>
<dbReference type="InterPro" id="IPR050499">
    <property type="entry name" value="PEP-utilizing_PTS_enzyme"/>
</dbReference>
<reference evidence="16" key="1">
    <citation type="journal article" date="2014" name="Environ. Microbiol.">
        <title>Comparative genomics of the marine bacterial genus Glaciecola reveals the high degree of genomic diversity and genomic characteristic for cold adaptation.</title>
        <authorList>
            <person name="Qin Q.L."/>
            <person name="Xie B.B."/>
            <person name="Yu Y."/>
            <person name="Shu Y.L."/>
            <person name="Rong J.C."/>
            <person name="Zhang Y.J."/>
            <person name="Zhao D.L."/>
            <person name="Chen X.L."/>
            <person name="Zhang X.Y."/>
            <person name="Chen B."/>
            <person name="Zhou B.C."/>
            <person name="Zhang Y.Z."/>
        </authorList>
    </citation>
    <scope>NUCLEOTIDE SEQUENCE [LARGE SCALE GENOMIC DNA]</scope>
    <source>
        <strain evidence="16">ACAM 615</strain>
    </source>
</reference>
<dbReference type="Pfam" id="PF02896">
    <property type="entry name" value="PEP-utilizers_C"/>
    <property type="match status" value="1"/>
</dbReference>
<evidence type="ECO:0000256" key="2">
    <source>
        <dbReference type="ARBA" id="ARBA00001946"/>
    </source>
</evidence>
<keyword evidence="16" id="KW-1185">Reference proteome</keyword>
<dbReference type="GO" id="GO:0005737">
    <property type="term" value="C:cytoplasm"/>
    <property type="evidence" value="ECO:0007669"/>
    <property type="project" value="UniProtKB-SubCell"/>
</dbReference>
<dbReference type="InterPro" id="IPR000121">
    <property type="entry name" value="PEP_util_C"/>
</dbReference>
<dbReference type="Pfam" id="PF01590">
    <property type="entry name" value="GAF"/>
    <property type="match status" value="1"/>
</dbReference>
<keyword evidence="7" id="KW-0963">Cytoplasm</keyword>
<evidence type="ECO:0000256" key="10">
    <source>
        <dbReference type="ARBA" id="ARBA00022683"/>
    </source>
</evidence>
<dbReference type="InterPro" id="IPR036618">
    <property type="entry name" value="PtsI_HPr-bd_sf"/>
</dbReference>
<keyword evidence="9 15" id="KW-0808">Transferase</keyword>
<dbReference type="Proteomes" id="UP000006251">
    <property type="component" value="Unassembled WGS sequence"/>
</dbReference>
<comment type="cofactor">
    <cofactor evidence="2">
        <name>Mg(2+)</name>
        <dbReference type="ChEBI" id="CHEBI:18420"/>
    </cofactor>
</comment>
<dbReference type="Gene3D" id="1.10.274.10">
    <property type="entry name" value="PtsI, HPr-binding domain"/>
    <property type="match status" value="1"/>
</dbReference>
<dbReference type="SUPFAM" id="SSF55781">
    <property type="entry name" value="GAF domain-like"/>
    <property type="match status" value="1"/>
</dbReference>
<proteinExistence type="inferred from homology"/>
<evidence type="ECO:0000256" key="6">
    <source>
        <dbReference type="ARBA" id="ARBA00022448"/>
    </source>
</evidence>
<dbReference type="Gene3D" id="3.50.30.10">
    <property type="entry name" value="Phosphohistidine domain"/>
    <property type="match status" value="1"/>
</dbReference>
<evidence type="ECO:0000256" key="7">
    <source>
        <dbReference type="ARBA" id="ARBA00022490"/>
    </source>
</evidence>
<gene>
    <name evidence="15" type="primary">ptsP</name>
    <name evidence="15" type="ORF">GPAL_3122</name>
</gene>
<keyword evidence="6" id="KW-0813">Transport</keyword>
<keyword evidence="13" id="KW-0460">Magnesium</keyword>
<dbReference type="Gene3D" id="3.20.20.60">
    <property type="entry name" value="Phosphoenolpyruvate-binding domains"/>
    <property type="match status" value="1"/>
</dbReference>
<dbReference type="NCBIfam" id="NF008283">
    <property type="entry name" value="PRK11061.1"/>
    <property type="match status" value="1"/>
</dbReference>
<comment type="caution">
    <text evidence="15">The sequence shown here is derived from an EMBL/GenBank/DDBJ whole genome shotgun (WGS) entry which is preliminary data.</text>
</comment>
<dbReference type="InterPro" id="IPR023151">
    <property type="entry name" value="PEP_util_CS"/>
</dbReference>
<dbReference type="NCBIfam" id="TIGR01417">
    <property type="entry name" value="PTS_I_fam"/>
    <property type="match status" value="1"/>
</dbReference>
<dbReference type="GO" id="GO:0009401">
    <property type="term" value="P:phosphoenolpyruvate-dependent sugar phosphotransferase system"/>
    <property type="evidence" value="ECO:0007669"/>
    <property type="project" value="UniProtKB-KW"/>
</dbReference>
<dbReference type="STRING" id="1121922.GCA_000428905_01230"/>
<dbReference type="AlphaFoldDB" id="K6ZM70"/>
<evidence type="ECO:0000313" key="15">
    <source>
        <dbReference type="EMBL" id="GAC29973.1"/>
    </source>
</evidence>
<dbReference type="SMART" id="SM00065">
    <property type="entry name" value="GAF"/>
    <property type="match status" value="1"/>
</dbReference>
<feature type="domain" description="GAF" evidence="14">
    <location>
        <begin position="17"/>
        <end position="164"/>
    </location>
</feature>
<dbReference type="InterPro" id="IPR040442">
    <property type="entry name" value="Pyrv_kinase-like_dom_sf"/>
</dbReference>
<dbReference type="InterPro" id="IPR008279">
    <property type="entry name" value="PEP-util_enz_mobile_dom"/>
</dbReference>
<evidence type="ECO:0000259" key="14">
    <source>
        <dbReference type="SMART" id="SM00065"/>
    </source>
</evidence>
<dbReference type="RefSeq" id="WP_006013604.1">
    <property type="nucleotide sequence ID" value="NZ_AUAV01000005.1"/>
</dbReference>
<dbReference type="InterPro" id="IPR006318">
    <property type="entry name" value="PTS_EI-like"/>
</dbReference>
<dbReference type="InterPro" id="IPR008731">
    <property type="entry name" value="PTS_EIN"/>
</dbReference>
<dbReference type="Pfam" id="PF00391">
    <property type="entry name" value="PEP-utilizers"/>
    <property type="match status" value="1"/>
</dbReference>
<dbReference type="SUPFAM" id="SSF52009">
    <property type="entry name" value="Phosphohistidine domain"/>
    <property type="match status" value="1"/>
</dbReference>
<evidence type="ECO:0000256" key="3">
    <source>
        <dbReference type="ARBA" id="ARBA00004496"/>
    </source>
</evidence>
<comment type="catalytic activity">
    <reaction evidence="1">
        <text>L-histidyl-[protein] + phosphoenolpyruvate = N(pros)-phospho-L-histidyl-[protein] + pyruvate</text>
        <dbReference type="Rhea" id="RHEA:23880"/>
        <dbReference type="Rhea" id="RHEA-COMP:9745"/>
        <dbReference type="Rhea" id="RHEA-COMP:9746"/>
        <dbReference type="ChEBI" id="CHEBI:15361"/>
        <dbReference type="ChEBI" id="CHEBI:29979"/>
        <dbReference type="ChEBI" id="CHEBI:58702"/>
        <dbReference type="ChEBI" id="CHEBI:64837"/>
        <dbReference type="EC" id="2.7.3.9"/>
    </reaction>
</comment>
<dbReference type="SUPFAM" id="SSF51621">
    <property type="entry name" value="Phosphoenolpyruvate/pyruvate domain"/>
    <property type="match status" value="1"/>
</dbReference>
<dbReference type="EMBL" id="BAEQ01000051">
    <property type="protein sequence ID" value="GAC29973.1"/>
    <property type="molecule type" value="Genomic_DNA"/>
</dbReference>
<comment type="subcellular location">
    <subcellularLocation>
        <location evidence="3">Cytoplasm</location>
    </subcellularLocation>
</comment>
<keyword evidence="8" id="KW-0762">Sugar transport</keyword>
<dbReference type="Pfam" id="PF05524">
    <property type="entry name" value="PEP-utilisers_N"/>
    <property type="match status" value="1"/>
</dbReference>
<comment type="similarity">
    <text evidence="4">Belongs to the PEP-utilizing enzyme family.</text>
</comment>
<dbReference type="PRINTS" id="PR01736">
    <property type="entry name" value="PHPHTRNFRASE"/>
</dbReference>
<evidence type="ECO:0000256" key="1">
    <source>
        <dbReference type="ARBA" id="ARBA00000683"/>
    </source>
</evidence>
<organism evidence="15 16">
    <name type="scientific">Brumicola pallidula DSM 14239 = ACAM 615</name>
    <dbReference type="NCBI Taxonomy" id="1121922"/>
    <lineage>
        <taxon>Bacteria</taxon>
        <taxon>Pseudomonadati</taxon>
        <taxon>Pseudomonadota</taxon>
        <taxon>Gammaproteobacteria</taxon>
        <taxon>Alteromonadales</taxon>
        <taxon>Alteromonadaceae</taxon>
        <taxon>Brumicola</taxon>
    </lineage>
</organism>
<name>K6ZM70_9ALTE</name>
<dbReference type="GO" id="GO:0016301">
    <property type="term" value="F:kinase activity"/>
    <property type="evidence" value="ECO:0007669"/>
    <property type="project" value="UniProtKB-KW"/>
</dbReference>
<keyword evidence="10" id="KW-0598">Phosphotransferase system</keyword>
<evidence type="ECO:0000256" key="9">
    <source>
        <dbReference type="ARBA" id="ARBA00022679"/>
    </source>
</evidence>
<dbReference type="Gene3D" id="3.30.450.40">
    <property type="match status" value="1"/>
</dbReference>
<keyword evidence="11" id="KW-0479">Metal-binding</keyword>
<dbReference type="PANTHER" id="PTHR46244:SF1">
    <property type="entry name" value="PHOSPHOENOLPYRUVATE-DEPENDENT PHOSPHOTRANSFERASE SYSTEM"/>
    <property type="match status" value="1"/>
</dbReference>
<accession>K6ZM70</accession>
<evidence type="ECO:0000256" key="11">
    <source>
        <dbReference type="ARBA" id="ARBA00022723"/>
    </source>
</evidence>
<evidence type="ECO:0000256" key="13">
    <source>
        <dbReference type="ARBA" id="ARBA00022842"/>
    </source>
</evidence>
<keyword evidence="12" id="KW-0418">Kinase</keyword>
<evidence type="ECO:0000256" key="4">
    <source>
        <dbReference type="ARBA" id="ARBA00007837"/>
    </source>
</evidence>
<dbReference type="InterPro" id="IPR029016">
    <property type="entry name" value="GAF-like_dom_sf"/>
</dbReference>
<dbReference type="InterPro" id="IPR015813">
    <property type="entry name" value="Pyrv/PenolPyrv_kinase-like_dom"/>
</dbReference>
<dbReference type="GO" id="GO:0046872">
    <property type="term" value="F:metal ion binding"/>
    <property type="evidence" value="ECO:0007669"/>
    <property type="project" value="UniProtKB-KW"/>
</dbReference>
<evidence type="ECO:0000313" key="16">
    <source>
        <dbReference type="Proteomes" id="UP000006251"/>
    </source>
</evidence>
<protein>
    <recommendedName>
        <fullName evidence="5">phosphoenolpyruvate--protein phosphotransferase</fullName>
        <ecNumber evidence="5">2.7.3.9</ecNumber>
    </recommendedName>
</protein>
<dbReference type="OrthoDB" id="9765468at2"/>
<evidence type="ECO:0000256" key="8">
    <source>
        <dbReference type="ARBA" id="ARBA00022597"/>
    </source>
</evidence>